<dbReference type="InterPro" id="IPR011008">
    <property type="entry name" value="Dimeric_a/b-barrel"/>
</dbReference>
<evidence type="ECO:0000313" key="3">
    <source>
        <dbReference type="EMBL" id="TVY03955.1"/>
    </source>
</evidence>
<dbReference type="PANTHER" id="PTHR33178:SF10">
    <property type="entry name" value="STRESS-RESPONSE A_B BARREL DOMAIN-CONTAINING PROTEIN"/>
    <property type="match status" value="1"/>
</dbReference>
<evidence type="ECO:0000313" key="4">
    <source>
        <dbReference type="Proteomes" id="UP000317036"/>
    </source>
</evidence>
<name>A0A559JVN6_9BACL</name>
<protein>
    <submittedName>
        <fullName evidence="3">Dabb family protein</fullName>
    </submittedName>
</protein>
<dbReference type="SUPFAM" id="SSF54909">
    <property type="entry name" value="Dimeric alpha+beta barrel"/>
    <property type="match status" value="1"/>
</dbReference>
<evidence type="ECO:0000259" key="2">
    <source>
        <dbReference type="PROSITE" id="PS51502"/>
    </source>
</evidence>
<dbReference type="PROSITE" id="PS51502">
    <property type="entry name" value="S_R_A_B_BARREL"/>
    <property type="match status" value="1"/>
</dbReference>
<dbReference type="PANTHER" id="PTHR33178">
    <property type="match status" value="1"/>
</dbReference>
<sequence length="107" mass="12204">MNGEGREILMVEHFVFFKLQEDTKEEDKKKIVETLYGLKEIPGIVEFSAGLNHSQEGKSRGFEVGMRIGFQNQAALDAYLPHPIHKSVIGQVRGHFADSSFVFDYTW</sequence>
<dbReference type="SMART" id="SM00886">
    <property type="entry name" value="Dabb"/>
    <property type="match status" value="1"/>
</dbReference>
<comment type="caution">
    <text evidence="3">The sequence shown here is derived from an EMBL/GenBank/DDBJ whole genome shotgun (WGS) entry which is preliminary data.</text>
</comment>
<organism evidence="3 4">
    <name type="scientific">Paenibacillus cremeus</name>
    <dbReference type="NCBI Taxonomy" id="2163881"/>
    <lineage>
        <taxon>Bacteria</taxon>
        <taxon>Bacillati</taxon>
        <taxon>Bacillota</taxon>
        <taxon>Bacilli</taxon>
        <taxon>Bacillales</taxon>
        <taxon>Paenibacillaceae</taxon>
        <taxon>Paenibacillus</taxon>
    </lineage>
</organism>
<accession>A0A559JVN6</accession>
<dbReference type="AlphaFoldDB" id="A0A559JVN6"/>
<dbReference type="Proteomes" id="UP000317036">
    <property type="component" value="Unassembled WGS sequence"/>
</dbReference>
<keyword evidence="4" id="KW-1185">Reference proteome</keyword>
<comment type="subunit">
    <text evidence="1">Homodimer.</text>
</comment>
<dbReference type="EMBL" id="VNJI01000062">
    <property type="protein sequence ID" value="TVY03955.1"/>
    <property type="molecule type" value="Genomic_DNA"/>
</dbReference>
<dbReference type="Gene3D" id="3.30.70.100">
    <property type="match status" value="1"/>
</dbReference>
<proteinExistence type="predicted"/>
<gene>
    <name evidence="3" type="ORF">FPZ49_31000</name>
</gene>
<dbReference type="InterPro" id="IPR044662">
    <property type="entry name" value="HS1/DABB1-like"/>
</dbReference>
<reference evidence="3 4" key="1">
    <citation type="submission" date="2019-07" db="EMBL/GenBank/DDBJ databases">
        <authorList>
            <person name="Kim J."/>
        </authorList>
    </citation>
    <scope>NUCLEOTIDE SEQUENCE [LARGE SCALE GENOMIC DNA]</scope>
    <source>
        <strain evidence="3 4">JC52</strain>
    </source>
</reference>
<feature type="domain" description="Stress-response A/B barrel" evidence="2">
    <location>
        <begin position="11"/>
        <end position="105"/>
    </location>
</feature>
<dbReference type="InterPro" id="IPR013097">
    <property type="entry name" value="Dabb"/>
</dbReference>
<evidence type="ECO:0000256" key="1">
    <source>
        <dbReference type="ARBA" id="ARBA00011738"/>
    </source>
</evidence>
<dbReference type="Pfam" id="PF07876">
    <property type="entry name" value="Dabb"/>
    <property type="match status" value="1"/>
</dbReference>